<protein>
    <recommendedName>
        <fullName evidence="2">protein-glutamate methylesterase</fullName>
        <ecNumber evidence="2">3.1.1.61</ecNumber>
    </recommendedName>
</protein>
<name>A0A4Y7XG97_9GAMM</name>
<comment type="catalytic activity">
    <reaction evidence="3">
        <text>[protein]-L-glutamate 5-O-methyl ester + H2O = L-glutamyl-[protein] + methanol + H(+)</text>
        <dbReference type="Rhea" id="RHEA:23236"/>
        <dbReference type="Rhea" id="RHEA-COMP:10208"/>
        <dbReference type="Rhea" id="RHEA-COMP:10311"/>
        <dbReference type="ChEBI" id="CHEBI:15377"/>
        <dbReference type="ChEBI" id="CHEBI:15378"/>
        <dbReference type="ChEBI" id="CHEBI:17790"/>
        <dbReference type="ChEBI" id="CHEBI:29973"/>
        <dbReference type="ChEBI" id="CHEBI:82795"/>
        <dbReference type="EC" id="3.1.1.61"/>
    </reaction>
</comment>
<dbReference type="PROSITE" id="PS50122">
    <property type="entry name" value="CHEB"/>
    <property type="match status" value="1"/>
</dbReference>
<dbReference type="PANTHER" id="PTHR42872:SF6">
    <property type="entry name" value="PROTEIN-GLUTAMATE METHYLESTERASE_PROTEIN-GLUTAMINE GLUTAMINASE"/>
    <property type="match status" value="1"/>
</dbReference>
<evidence type="ECO:0000313" key="6">
    <source>
        <dbReference type="EMBL" id="TEU30800.1"/>
    </source>
</evidence>
<keyword evidence="4" id="KW-0145">Chemotaxis</keyword>
<dbReference type="InterPro" id="IPR000673">
    <property type="entry name" value="Sig_transdc_resp-reg_Me-estase"/>
</dbReference>
<dbReference type="AlphaFoldDB" id="A0A4Y7XG97"/>
<evidence type="ECO:0000256" key="3">
    <source>
        <dbReference type="ARBA" id="ARBA00048267"/>
    </source>
</evidence>
<feature type="domain" description="CheB-type methylesterase" evidence="5">
    <location>
        <begin position="132"/>
        <end position="302"/>
    </location>
</feature>
<gene>
    <name evidence="6" type="ORF">E2B99_00080</name>
</gene>
<dbReference type="GO" id="GO:0008984">
    <property type="term" value="F:protein-glutamate methylesterase activity"/>
    <property type="evidence" value="ECO:0007669"/>
    <property type="project" value="UniProtKB-EC"/>
</dbReference>
<dbReference type="STRING" id="1120977.GCA_000619845_00088"/>
<organism evidence="6 7">
    <name type="scientific">Alkanindiges illinoisensis</name>
    <dbReference type="NCBI Taxonomy" id="197183"/>
    <lineage>
        <taxon>Bacteria</taxon>
        <taxon>Pseudomonadati</taxon>
        <taxon>Pseudomonadota</taxon>
        <taxon>Gammaproteobacteria</taxon>
        <taxon>Moraxellales</taxon>
        <taxon>Moraxellaceae</taxon>
        <taxon>Alkanindiges</taxon>
    </lineage>
</organism>
<dbReference type="Proteomes" id="UP000297834">
    <property type="component" value="Unassembled WGS sequence"/>
</dbReference>
<dbReference type="GO" id="GO:0005737">
    <property type="term" value="C:cytoplasm"/>
    <property type="evidence" value="ECO:0007669"/>
    <property type="project" value="InterPro"/>
</dbReference>
<reference evidence="6 7" key="1">
    <citation type="submission" date="2019-03" db="EMBL/GenBank/DDBJ databases">
        <title>Alkanindiges illinoisensis: a potential pathogenic isolated from ascites of a gastric cancer patient with abdominal metastasis.</title>
        <authorList>
            <person name="Hu X."/>
            <person name="Yang B."/>
            <person name="Yan X."/>
            <person name="Lin L."/>
            <person name="Zhao H."/>
            <person name="Zhou F."/>
            <person name="Su B."/>
            <person name="Chen J."/>
            <person name="Rui Y."/>
            <person name="Wang Q."/>
            <person name="Zheng L."/>
        </authorList>
    </citation>
    <scope>NUCLEOTIDE SEQUENCE [LARGE SCALE GENOMIC DNA]</scope>
    <source>
        <strain evidence="6 7">NFYY 23406</strain>
    </source>
</reference>
<dbReference type="PANTHER" id="PTHR42872">
    <property type="entry name" value="PROTEIN-GLUTAMATE METHYLESTERASE/PROTEIN-GLUTAMINE GLUTAMINASE"/>
    <property type="match status" value="1"/>
</dbReference>
<evidence type="ECO:0000256" key="4">
    <source>
        <dbReference type="PROSITE-ProRule" id="PRU00050"/>
    </source>
</evidence>
<evidence type="ECO:0000313" key="7">
    <source>
        <dbReference type="Proteomes" id="UP000297834"/>
    </source>
</evidence>
<dbReference type="GO" id="GO:0000156">
    <property type="term" value="F:phosphorelay response regulator activity"/>
    <property type="evidence" value="ECO:0007669"/>
    <property type="project" value="InterPro"/>
</dbReference>
<keyword evidence="1 4" id="KW-0378">Hydrolase</keyword>
<evidence type="ECO:0000256" key="1">
    <source>
        <dbReference type="ARBA" id="ARBA00022801"/>
    </source>
</evidence>
<dbReference type="RefSeq" id="WP_134242981.1">
    <property type="nucleotide sequence ID" value="NZ_SNTY01000003.1"/>
</dbReference>
<feature type="active site" evidence="4">
    <location>
        <position position="143"/>
    </location>
</feature>
<dbReference type="InterPro" id="IPR035909">
    <property type="entry name" value="CheB_C"/>
</dbReference>
<evidence type="ECO:0000256" key="2">
    <source>
        <dbReference type="ARBA" id="ARBA00039140"/>
    </source>
</evidence>
<keyword evidence="7" id="KW-1185">Reference proteome</keyword>
<dbReference type="SUPFAM" id="SSF52738">
    <property type="entry name" value="Methylesterase CheB, C-terminal domain"/>
    <property type="match status" value="1"/>
</dbReference>
<dbReference type="OrthoDB" id="9793421at2"/>
<accession>A0A4Y7XG97</accession>
<dbReference type="GO" id="GO:0006935">
    <property type="term" value="P:chemotaxis"/>
    <property type="evidence" value="ECO:0007669"/>
    <property type="project" value="UniProtKB-UniRule"/>
</dbReference>
<dbReference type="Gene3D" id="3.40.50.180">
    <property type="entry name" value="Methylesterase CheB, C-terminal domain"/>
    <property type="match status" value="1"/>
</dbReference>
<dbReference type="Pfam" id="PF01339">
    <property type="entry name" value="CheB_methylest"/>
    <property type="match status" value="1"/>
</dbReference>
<feature type="active site" evidence="4">
    <location>
        <position position="264"/>
    </location>
</feature>
<dbReference type="EMBL" id="SNTY01000003">
    <property type="protein sequence ID" value="TEU30800.1"/>
    <property type="molecule type" value="Genomic_DNA"/>
</dbReference>
<proteinExistence type="predicted"/>
<feature type="active site" evidence="4">
    <location>
        <position position="170"/>
    </location>
</feature>
<evidence type="ECO:0000259" key="5">
    <source>
        <dbReference type="PROSITE" id="PS50122"/>
    </source>
</evidence>
<comment type="caution">
    <text evidence="6">The sequence shown here is derived from an EMBL/GenBank/DDBJ whole genome shotgun (WGS) entry which is preliminary data.</text>
</comment>
<sequence length="328" mass="36480">MIPKLIIVADDARQRHALTDVSQACGFEIMHCLASRQFDATIAQQQPDLWIIDVENEGDLLELIGFDQPMLMGMTAAPAFTEQILYKRWKQAISRKLLTLLSDKVPILNNAVALNAALAGNAKQILSARLLPAAWRVVLLAASMGGLEAVKAFLDKVSPDLPVIFLLVQHIDPYMQSQLPRILSRHNQWTFEILNRAEMPLDMGKVYIVPAQHQINFDRQGRVVMQTDSWPGAYQPSITTMMHRASTVFRNQLLTIVFSGMGDDGSHSAAYQVNCGGKIWAQTSESCASASQPDQMRATGQVCFNETPEGLAQQLALEYRQSRENSNE</sequence>
<dbReference type="EC" id="3.1.1.61" evidence="2"/>